<reference evidence="1 2" key="1">
    <citation type="submission" date="2019-04" db="EMBL/GenBank/DDBJ databases">
        <title>An improved genome assembly and genetic linkage map for asparagus bean, Vigna unguiculata ssp. sesquipedialis.</title>
        <authorList>
            <person name="Xia Q."/>
            <person name="Zhang R."/>
            <person name="Dong Y."/>
        </authorList>
    </citation>
    <scope>NUCLEOTIDE SEQUENCE [LARGE SCALE GENOMIC DNA]</scope>
    <source>
        <tissue evidence="1">Leaf</tissue>
    </source>
</reference>
<proteinExistence type="predicted"/>
<dbReference type="EMBL" id="CP039354">
    <property type="protein sequence ID" value="QCE09429.1"/>
    <property type="molecule type" value="Genomic_DNA"/>
</dbReference>
<evidence type="ECO:0000313" key="2">
    <source>
        <dbReference type="Proteomes" id="UP000501690"/>
    </source>
</evidence>
<protein>
    <submittedName>
        <fullName evidence="1">Uncharacterized protein</fullName>
    </submittedName>
</protein>
<dbReference type="Proteomes" id="UP000501690">
    <property type="component" value="Linkage Group LG10"/>
</dbReference>
<sequence>MQIREQKKNETNKPNLRCYDTSVEDALIGSYLKNLLDRNDAIIYKLTAKIAKVNRKRKDVSAKLTKVMKELKKNKKIIVEMERKRAKVTVSAKNDGESVVKVDEEMTKTTSPGLDE</sequence>
<keyword evidence="2" id="KW-1185">Reference proteome</keyword>
<name>A0A4D6NA92_VIGUN</name>
<organism evidence="1 2">
    <name type="scientific">Vigna unguiculata</name>
    <name type="common">Cowpea</name>
    <dbReference type="NCBI Taxonomy" id="3917"/>
    <lineage>
        <taxon>Eukaryota</taxon>
        <taxon>Viridiplantae</taxon>
        <taxon>Streptophyta</taxon>
        <taxon>Embryophyta</taxon>
        <taxon>Tracheophyta</taxon>
        <taxon>Spermatophyta</taxon>
        <taxon>Magnoliopsida</taxon>
        <taxon>eudicotyledons</taxon>
        <taxon>Gunneridae</taxon>
        <taxon>Pentapetalae</taxon>
        <taxon>rosids</taxon>
        <taxon>fabids</taxon>
        <taxon>Fabales</taxon>
        <taxon>Fabaceae</taxon>
        <taxon>Papilionoideae</taxon>
        <taxon>50 kb inversion clade</taxon>
        <taxon>NPAAA clade</taxon>
        <taxon>indigoferoid/millettioid clade</taxon>
        <taxon>Phaseoleae</taxon>
        <taxon>Vigna</taxon>
    </lineage>
</organism>
<gene>
    <name evidence="1" type="ORF">DEO72_LG10g648</name>
</gene>
<evidence type="ECO:0000313" key="1">
    <source>
        <dbReference type="EMBL" id="QCE09429.1"/>
    </source>
</evidence>
<accession>A0A4D6NA92</accession>
<dbReference type="AlphaFoldDB" id="A0A4D6NA92"/>